<dbReference type="Gene3D" id="3.40.50.300">
    <property type="entry name" value="P-loop containing nucleotide triphosphate hydrolases"/>
    <property type="match status" value="1"/>
</dbReference>
<name>A0ABT5LJU7_9GAMM</name>
<accession>A0ABT5LJU7</accession>
<dbReference type="EMBL" id="JAQRFI010000065">
    <property type="protein sequence ID" value="MDC9591234.1"/>
    <property type="molecule type" value="Genomic_DNA"/>
</dbReference>
<dbReference type="InterPro" id="IPR027417">
    <property type="entry name" value="P-loop_NTPase"/>
</dbReference>
<dbReference type="RefSeq" id="WP_273556464.1">
    <property type="nucleotide sequence ID" value="NZ_JAQRFI010000065.1"/>
</dbReference>
<protein>
    <submittedName>
        <fullName evidence="1">Uncharacterized protein</fullName>
    </submittedName>
</protein>
<evidence type="ECO:0000313" key="1">
    <source>
        <dbReference type="EMBL" id="MDC9591234.1"/>
    </source>
</evidence>
<comment type="caution">
    <text evidence="1">The sequence shown here is derived from an EMBL/GenBank/DDBJ whole genome shotgun (WGS) entry which is preliminary data.</text>
</comment>
<organism evidence="1 2">
    <name type="scientific">Xenorhabdus yunnanensis</name>
    <dbReference type="NCBI Taxonomy" id="3025878"/>
    <lineage>
        <taxon>Bacteria</taxon>
        <taxon>Pseudomonadati</taxon>
        <taxon>Pseudomonadota</taxon>
        <taxon>Gammaproteobacteria</taxon>
        <taxon>Enterobacterales</taxon>
        <taxon>Morganellaceae</taxon>
        <taxon>Xenorhabdus</taxon>
    </lineage>
</organism>
<evidence type="ECO:0000313" key="2">
    <source>
        <dbReference type="Proteomes" id="UP001217178"/>
    </source>
</evidence>
<sequence>MNYMKSSTWILEQERTTAKEKPTLHILCGKIASGKSTLSAKLFQQPMTIVI</sequence>
<keyword evidence="2" id="KW-1185">Reference proteome</keyword>
<proteinExistence type="predicted"/>
<reference evidence="1 2" key="1">
    <citation type="submission" date="2023-02" db="EMBL/GenBank/DDBJ databases">
        <title>Entomopathogenic bacteria.</title>
        <authorList>
            <person name="Machado R.A."/>
        </authorList>
    </citation>
    <scope>NUCLEOTIDE SEQUENCE [LARGE SCALE GENOMIC DNA]</scope>
    <source>
        <strain evidence="1 2">XENO-10</strain>
    </source>
</reference>
<dbReference type="Proteomes" id="UP001217178">
    <property type="component" value="Unassembled WGS sequence"/>
</dbReference>
<gene>
    <name evidence="1" type="ORF">PSI23_18560</name>
</gene>